<dbReference type="CDD" id="cd01301">
    <property type="entry name" value="rDP_like"/>
    <property type="match status" value="1"/>
</dbReference>
<dbReference type="GO" id="GO:0006508">
    <property type="term" value="P:proteolysis"/>
    <property type="evidence" value="ECO:0007669"/>
    <property type="project" value="InterPro"/>
</dbReference>
<dbReference type="PANTHER" id="PTHR10443:SF12">
    <property type="entry name" value="DIPEPTIDASE"/>
    <property type="match status" value="1"/>
</dbReference>
<gene>
    <name evidence="1" type="ORF">GGR05_002284</name>
</gene>
<proteinExistence type="predicted"/>
<dbReference type="OrthoDB" id="9804920at2"/>
<dbReference type="AlphaFoldDB" id="A0A7W6FUE3"/>
<dbReference type="InterPro" id="IPR008257">
    <property type="entry name" value="Pept_M19"/>
</dbReference>
<keyword evidence="2" id="KW-1185">Reference proteome</keyword>
<accession>A0A7W6FUE3</accession>
<evidence type="ECO:0000313" key="1">
    <source>
        <dbReference type="EMBL" id="MBB3936134.1"/>
    </source>
</evidence>
<dbReference type="EMBL" id="JACIDO010000004">
    <property type="protein sequence ID" value="MBB3936134.1"/>
    <property type="molecule type" value="Genomic_DNA"/>
</dbReference>
<dbReference type="EC" id="3.4.13.19" evidence="1"/>
<reference evidence="1 2" key="1">
    <citation type="submission" date="2020-08" db="EMBL/GenBank/DDBJ databases">
        <title>Genomic Encyclopedia of Type Strains, Phase IV (KMG-IV): sequencing the most valuable type-strain genomes for metagenomic binning, comparative biology and taxonomic classification.</title>
        <authorList>
            <person name="Goeker M."/>
        </authorList>
    </citation>
    <scope>NUCLEOTIDE SEQUENCE [LARGE SCALE GENOMIC DNA]</scope>
    <source>
        <strain evidence="1 2">DSM 25024</strain>
    </source>
</reference>
<organism evidence="1 2">
    <name type="scientific">Aureimonas phyllosphaerae</name>
    <dbReference type="NCBI Taxonomy" id="1166078"/>
    <lineage>
        <taxon>Bacteria</taxon>
        <taxon>Pseudomonadati</taxon>
        <taxon>Pseudomonadota</taxon>
        <taxon>Alphaproteobacteria</taxon>
        <taxon>Hyphomicrobiales</taxon>
        <taxon>Aurantimonadaceae</taxon>
        <taxon>Aureimonas</taxon>
    </lineage>
</organism>
<dbReference type="InterPro" id="IPR032466">
    <property type="entry name" value="Metal_Hydrolase"/>
</dbReference>
<dbReference type="SUPFAM" id="SSF51556">
    <property type="entry name" value="Metallo-dependent hydrolases"/>
    <property type="match status" value="1"/>
</dbReference>
<comment type="caution">
    <text evidence="1">The sequence shown here is derived from an EMBL/GenBank/DDBJ whole genome shotgun (WGS) entry which is preliminary data.</text>
</comment>
<dbReference type="GO" id="GO:0070573">
    <property type="term" value="F:metallodipeptidase activity"/>
    <property type="evidence" value="ECO:0007669"/>
    <property type="project" value="InterPro"/>
</dbReference>
<evidence type="ECO:0000313" key="2">
    <source>
        <dbReference type="Proteomes" id="UP000531216"/>
    </source>
</evidence>
<keyword evidence="1" id="KW-0645">Protease</keyword>
<keyword evidence="1" id="KW-0378">Hydrolase</keyword>
<dbReference type="RefSeq" id="WP_090963301.1">
    <property type="nucleotide sequence ID" value="NZ_FOOA01000008.1"/>
</dbReference>
<dbReference type="PANTHER" id="PTHR10443">
    <property type="entry name" value="MICROSOMAL DIPEPTIDASE"/>
    <property type="match status" value="1"/>
</dbReference>
<dbReference type="Proteomes" id="UP000531216">
    <property type="component" value="Unassembled WGS sequence"/>
</dbReference>
<protein>
    <submittedName>
        <fullName evidence="1">Membrane dipeptidase</fullName>
        <ecNumber evidence="1">3.4.13.19</ecNumber>
    </submittedName>
</protein>
<sequence>MLDTSRIPVFDGHNDTLLRLMEDATGEAERRFFDGGAGGHIDLALAAEGGLVGGLFAVFPPSHMDASLSDAMRVPPYALPFPETPSLADARETTLRMIAILLRLERTSGGRFAVCRTAGEIEAAIGRGSFAAVLHIEGAEAIDADLDMLDVLHAAGLRSVGPLWSRPNVFGDGVPMRFPSSPDTGPGLSEAGRRLVKRCNALRILVDCSHLNEKGFDDVAALSEAPLVATHCNAHAVTPHSRNLTDRQLGAIRETGGLVGLNFATAFLGDGGMDETIGLDPMLRHLDHLLRHLGEEGVALGSDFDGATIPSAVGSAAGLPRLLDAMMAAGYGRELVERIAWRNWLSVLRRTWGA</sequence>
<dbReference type="PROSITE" id="PS51365">
    <property type="entry name" value="RENAL_DIPEPTIDASE_2"/>
    <property type="match status" value="1"/>
</dbReference>
<dbReference type="Gene3D" id="3.20.20.140">
    <property type="entry name" value="Metal-dependent hydrolases"/>
    <property type="match status" value="1"/>
</dbReference>
<keyword evidence="1" id="KW-0224">Dipeptidase</keyword>
<dbReference type="Pfam" id="PF01244">
    <property type="entry name" value="Peptidase_M19"/>
    <property type="match status" value="1"/>
</dbReference>
<name>A0A7W6FUE3_9HYPH</name>